<accession>M1LTP3</accession>
<evidence type="ECO:0000256" key="2">
    <source>
        <dbReference type="ARBA" id="ARBA00005019"/>
    </source>
</evidence>
<dbReference type="EMBL" id="CP003806">
    <property type="protein sequence ID" value="AGF48912.1"/>
    <property type="molecule type" value="Genomic_DNA"/>
</dbReference>
<dbReference type="Pfam" id="PF01467">
    <property type="entry name" value="CTP_transf_like"/>
    <property type="match status" value="1"/>
</dbReference>
<keyword evidence="6 11" id="KW-0548">Nucleotidyltransferase</keyword>
<comment type="similarity">
    <text evidence="3 11">Belongs to the NadD family.</text>
</comment>
<dbReference type="HOGENOM" id="CLU_069765_0_0_4"/>
<comment type="function">
    <text evidence="1 11">Catalyzes the reversible adenylation of nicotinate mononucleotide (NaMN) to nicotinic acid adenine dinucleotide (NaAD).</text>
</comment>
<keyword evidence="8 11" id="KW-0067">ATP-binding</keyword>
<dbReference type="UniPathway" id="UPA00253">
    <property type="reaction ID" value="UER00332"/>
</dbReference>
<dbReference type="InterPro" id="IPR004821">
    <property type="entry name" value="Cyt_trans-like"/>
</dbReference>
<feature type="domain" description="Cytidyltransferase-like" evidence="12">
    <location>
        <begin position="9"/>
        <end position="171"/>
    </location>
</feature>
<dbReference type="GO" id="GO:0009435">
    <property type="term" value="P:NAD+ biosynthetic process"/>
    <property type="evidence" value="ECO:0007669"/>
    <property type="project" value="UniProtKB-UniRule"/>
</dbReference>
<evidence type="ECO:0000313" key="13">
    <source>
        <dbReference type="EMBL" id="AGF48912.1"/>
    </source>
</evidence>
<dbReference type="PANTHER" id="PTHR39321:SF3">
    <property type="entry name" value="PHOSPHOPANTETHEINE ADENYLYLTRANSFERASE"/>
    <property type="match status" value="1"/>
</dbReference>
<dbReference type="AlphaFoldDB" id="M1LTP3"/>
<comment type="catalytic activity">
    <reaction evidence="10 11">
        <text>nicotinate beta-D-ribonucleotide + ATP + H(+) = deamido-NAD(+) + diphosphate</text>
        <dbReference type="Rhea" id="RHEA:22860"/>
        <dbReference type="ChEBI" id="CHEBI:15378"/>
        <dbReference type="ChEBI" id="CHEBI:30616"/>
        <dbReference type="ChEBI" id="CHEBI:33019"/>
        <dbReference type="ChEBI" id="CHEBI:57502"/>
        <dbReference type="ChEBI" id="CHEBI:58437"/>
        <dbReference type="EC" id="2.7.7.18"/>
    </reaction>
</comment>
<dbReference type="eggNOG" id="COG1057">
    <property type="taxonomic scope" value="Bacteria"/>
</dbReference>
<evidence type="ECO:0000256" key="11">
    <source>
        <dbReference type="HAMAP-Rule" id="MF_00244"/>
    </source>
</evidence>
<comment type="pathway">
    <text evidence="2 11">Cofactor biosynthesis; NAD(+) biosynthesis; deamido-NAD(+) from nicotinate D-ribonucleotide: step 1/1.</text>
</comment>
<evidence type="ECO:0000259" key="12">
    <source>
        <dbReference type="Pfam" id="PF01467"/>
    </source>
</evidence>
<evidence type="ECO:0000256" key="3">
    <source>
        <dbReference type="ARBA" id="ARBA00009014"/>
    </source>
</evidence>
<organism evidence="13 14">
    <name type="scientific">Candidatus Kinetoplastidibacterium galati TCC219</name>
    <dbReference type="NCBI Taxonomy" id="1208921"/>
    <lineage>
        <taxon>Bacteria</taxon>
        <taxon>Pseudomonadati</taxon>
        <taxon>Pseudomonadota</taxon>
        <taxon>Betaproteobacteria</taxon>
        <taxon>Candidatus Kinetoplastidibacterium</taxon>
    </lineage>
</organism>
<keyword evidence="9 11" id="KW-0520">NAD</keyword>
<keyword evidence="14" id="KW-1185">Reference proteome</keyword>
<dbReference type="PANTHER" id="PTHR39321">
    <property type="entry name" value="NICOTINATE-NUCLEOTIDE ADENYLYLTRANSFERASE-RELATED"/>
    <property type="match status" value="1"/>
</dbReference>
<evidence type="ECO:0000313" key="14">
    <source>
        <dbReference type="Proteomes" id="UP000011658"/>
    </source>
</evidence>
<gene>
    <name evidence="11" type="primary">nadD</name>
    <name evidence="13" type="ORF">ST1E_0482</name>
</gene>
<evidence type="ECO:0000256" key="6">
    <source>
        <dbReference type="ARBA" id="ARBA00022695"/>
    </source>
</evidence>
<dbReference type="HAMAP" id="MF_00244">
    <property type="entry name" value="NaMN_adenylyltr"/>
    <property type="match status" value="1"/>
</dbReference>
<reference evidence="13 14" key="1">
    <citation type="journal article" date="2013" name="Genome Biol. Evol.">
        <title>Genome evolution and phylogenomic analysis of candidatus kinetoplastibacterium, the betaproteobacterial endosymbionts of strigomonas and angomonas.</title>
        <authorList>
            <person name="Alves J.M."/>
            <person name="Serrano M.G."/>
            <person name="Maia da Silva F."/>
            <person name="Voegtly L.J."/>
            <person name="Matveyev A.V."/>
            <person name="Teixeira M.M."/>
            <person name="Camargo E.P."/>
            <person name="Buck G.A."/>
        </authorList>
    </citation>
    <scope>NUCLEOTIDE SEQUENCE [LARGE SCALE GENOMIC DNA]</scope>
    <source>
        <strain evidence="13 14">TCC219</strain>
    </source>
</reference>
<keyword evidence="5 11" id="KW-0808">Transferase</keyword>
<dbReference type="GO" id="GO:0005524">
    <property type="term" value="F:ATP binding"/>
    <property type="evidence" value="ECO:0007669"/>
    <property type="project" value="UniProtKB-KW"/>
</dbReference>
<name>M1LTP3_9PROT</name>
<keyword evidence="7 11" id="KW-0547">Nucleotide-binding</keyword>
<dbReference type="KEGG" id="kga:ST1E_0482"/>
<dbReference type="STRING" id="1208921.ST1E_0482"/>
<proteinExistence type="inferred from homology"/>
<sequence>MIMKKRIGVFGGSFDPVHIAHINLAKIALESLSLDEVHLVPVFSQCQKYKPQATTTDRLNMLKLATINDTLLKINDIEIKNNKISYTIETIKILRKKYDCTIILGSDQINNFCTWKDWEEIIENVNIAVAQRSNVPIDLSYELVSSMCKLHKCISLLPLIQTEISSSIIREYIFKKNEESINNMLDPLVREYIRINNLYKKMRKINVYR</sequence>
<dbReference type="NCBIfam" id="TIGR00482">
    <property type="entry name" value="nicotinate (nicotinamide) nucleotide adenylyltransferase"/>
    <property type="match status" value="1"/>
</dbReference>
<dbReference type="NCBIfam" id="TIGR00125">
    <property type="entry name" value="cyt_tran_rel"/>
    <property type="match status" value="1"/>
</dbReference>
<dbReference type="SUPFAM" id="SSF52374">
    <property type="entry name" value="Nucleotidylyl transferase"/>
    <property type="match status" value="1"/>
</dbReference>
<keyword evidence="4 11" id="KW-0662">Pyridine nucleotide biosynthesis</keyword>
<dbReference type="InterPro" id="IPR005248">
    <property type="entry name" value="NadD/NMNAT"/>
</dbReference>
<dbReference type="Proteomes" id="UP000011658">
    <property type="component" value="Chromosome"/>
</dbReference>
<evidence type="ECO:0000256" key="7">
    <source>
        <dbReference type="ARBA" id="ARBA00022741"/>
    </source>
</evidence>
<dbReference type="EC" id="2.7.7.18" evidence="11"/>
<evidence type="ECO:0000256" key="10">
    <source>
        <dbReference type="ARBA" id="ARBA00048721"/>
    </source>
</evidence>
<dbReference type="GO" id="GO:0004515">
    <property type="term" value="F:nicotinate-nucleotide adenylyltransferase activity"/>
    <property type="evidence" value="ECO:0007669"/>
    <property type="project" value="UniProtKB-UniRule"/>
</dbReference>
<protein>
    <recommendedName>
        <fullName evidence="11">Probable nicotinate-nucleotide adenylyltransferase</fullName>
        <ecNumber evidence="11">2.7.7.18</ecNumber>
    </recommendedName>
    <alternativeName>
        <fullName evidence="11">Deamido-NAD(+) diphosphorylase</fullName>
    </alternativeName>
    <alternativeName>
        <fullName evidence="11">Deamido-NAD(+) pyrophosphorylase</fullName>
    </alternativeName>
    <alternativeName>
        <fullName evidence="11">Nicotinate mononucleotide adenylyltransferase</fullName>
        <shortName evidence="11">NaMN adenylyltransferase</shortName>
    </alternativeName>
</protein>
<evidence type="ECO:0000256" key="5">
    <source>
        <dbReference type="ARBA" id="ARBA00022679"/>
    </source>
</evidence>
<evidence type="ECO:0000256" key="4">
    <source>
        <dbReference type="ARBA" id="ARBA00022642"/>
    </source>
</evidence>
<evidence type="ECO:0000256" key="8">
    <source>
        <dbReference type="ARBA" id="ARBA00022840"/>
    </source>
</evidence>
<dbReference type="PATRIC" id="fig|1208921.3.peg.190"/>
<dbReference type="CDD" id="cd02165">
    <property type="entry name" value="NMNAT"/>
    <property type="match status" value="1"/>
</dbReference>
<evidence type="ECO:0000256" key="9">
    <source>
        <dbReference type="ARBA" id="ARBA00023027"/>
    </source>
</evidence>
<dbReference type="InterPro" id="IPR014729">
    <property type="entry name" value="Rossmann-like_a/b/a_fold"/>
</dbReference>
<dbReference type="Gene3D" id="3.40.50.620">
    <property type="entry name" value="HUPs"/>
    <property type="match status" value="1"/>
</dbReference>
<evidence type="ECO:0000256" key="1">
    <source>
        <dbReference type="ARBA" id="ARBA00002324"/>
    </source>
</evidence>